<gene>
    <name evidence="1" type="ORF">B2K_39480</name>
</gene>
<reference evidence="1 2" key="1">
    <citation type="submission" date="2013-06" db="EMBL/GenBank/DDBJ databases">
        <title>Complete genome sequence of Paenibacillus mucilaginosus K02.</title>
        <authorList>
            <person name="Xiao B."/>
            <person name="Sun L."/>
            <person name="Xiao L."/>
            <person name="Lian B."/>
        </authorList>
    </citation>
    <scope>NUCLEOTIDE SEQUENCE [LARGE SCALE GENOMIC DNA]</scope>
    <source>
        <strain evidence="1 2">K02</strain>
    </source>
</reference>
<accession>R9ULM6</accession>
<name>R9ULM6_9BACL</name>
<organism evidence="1 2">
    <name type="scientific">Paenibacillus mucilaginosus K02</name>
    <dbReference type="NCBI Taxonomy" id="997761"/>
    <lineage>
        <taxon>Bacteria</taxon>
        <taxon>Bacillati</taxon>
        <taxon>Bacillota</taxon>
        <taxon>Bacilli</taxon>
        <taxon>Bacillales</taxon>
        <taxon>Paenibacillaceae</taxon>
        <taxon>Paenibacillus</taxon>
    </lineage>
</organism>
<dbReference type="Proteomes" id="UP000007392">
    <property type="component" value="Chromosome"/>
</dbReference>
<evidence type="ECO:0000313" key="2">
    <source>
        <dbReference type="Proteomes" id="UP000007392"/>
    </source>
</evidence>
<dbReference type="HOGENOM" id="CLU_1439769_0_0_9"/>
<evidence type="ECO:0000313" key="1">
    <source>
        <dbReference type="EMBL" id="AGN70706.1"/>
    </source>
</evidence>
<dbReference type="AlphaFoldDB" id="R9ULM6"/>
<sequence length="188" mass="21164">MFLYQSGLTKEALDHGVSLDLLNETGMCSSVHELQLRASSLFHNLEALEDISRRQYALFRNVFSRTYALQQLKRFYRQIQDGLPERSDRHVQAPFVKEEIKPLYRKPSIKTNLPAHTGQFTAFSLETIGAFTGTSVYGKNESFVCRQAEAGRDAPGLLIAEYIQTMPAGVYAFSIILTASRTVRPAGR</sequence>
<proteinExistence type="predicted"/>
<protein>
    <submittedName>
        <fullName evidence="1">Uncharacterized protein</fullName>
    </submittedName>
</protein>
<dbReference type="EMBL" id="CP003422">
    <property type="protein sequence ID" value="AGN70706.1"/>
    <property type="molecule type" value="Genomic_DNA"/>
</dbReference>
<dbReference type="KEGG" id="pmw:B2K_39480"/>